<reference evidence="3" key="1">
    <citation type="journal article" date="2013" name="Science">
        <title>The Amborella genome and the evolution of flowering plants.</title>
        <authorList>
            <consortium name="Amborella Genome Project"/>
        </authorList>
    </citation>
    <scope>NUCLEOTIDE SEQUENCE [LARGE SCALE GENOMIC DNA]</scope>
</reference>
<dbReference type="Pfam" id="PF00931">
    <property type="entry name" value="NB-ARC"/>
    <property type="match status" value="1"/>
</dbReference>
<gene>
    <name evidence="2" type="ORF">AMTR_s00061p00145890</name>
</gene>
<dbReference type="InterPro" id="IPR027417">
    <property type="entry name" value="P-loop_NTPase"/>
</dbReference>
<dbReference type="PANTHER" id="PTHR36766">
    <property type="entry name" value="PLANT BROAD-SPECTRUM MILDEW RESISTANCE PROTEIN RPW8"/>
    <property type="match status" value="1"/>
</dbReference>
<evidence type="ECO:0000259" key="1">
    <source>
        <dbReference type="Pfam" id="PF00931"/>
    </source>
</evidence>
<dbReference type="HOGENOM" id="CLU_2657775_0_0_1"/>
<keyword evidence="3" id="KW-1185">Reference proteome</keyword>
<dbReference type="EMBL" id="KI392075">
    <property type="protein sequence ID" value="ERN19120.1"/>
    <property type="molecule type" value="Genomic_DNA"/>
</dbReference>
<dbReference type="PANTHER" id="PTHR36766:SF70">
    <property type="entry name" value="DISEASE RESISTANCE PROTEIN RGA4"/>
    <property type="match status" value="1"/>
</dbReference>
<dbReference type="Proteomes" id="UP000017836">
    <property type="component" value="Unassembled WGS sequence"/>
</dbReference>
<sequence>MPENENQSRIIITTRDSRVATMVDIDKHSYFLGPLKETESFDLFCKKVFSNRDGRRCPDQLKDLAKGIVAKCDGLP</sequence>
<protein>
    <recommendedName>
        <fullName evidence="1">NB-ARC domain-containing protein</fullName>
    </recommendedName>
</protein>
<dbReference type="Gramene" id="ERN19120">
    <property type="protein sequence ID" value="ERN19120"/>
    <property type="gene ID" value="AMTR_s00061p00145890"/>
</dbReference>
<evidence type="ECO:0000313" key="3">
    <source>
        <dbReference type="Proteomes" id="UP000017836"/>
    </source>
</evidence>
<dbReference type="OMA" id="CYEMHAF"/>
<organism evidence="2 3">
    <name type="scientific">Amborella trichopoda</name>
    <dbReference type="NCBI Taxonomy" id="13333"/>
    <lineage>
        <taxon>Eukaryota</taxon>
        <taxon>Viridiplantae</taxon>
        <taxon>Streptophyta</taxon>
        <taxon>Embryophyta</taxon>
        <taxon>Tracheophyta</taxon>
        <taxon>Spermatophyta</taxon>
        <taxon>Magnoliopsida</taxon>
        <taxon>Amborellales</taxon>
        <taxon>Amborellaceae</taxon>
        <taxon>Amborella</taxon>
    </lineage>
</organism>
<accession>U5DA96</accession>
<dbReference type="InterPro" id="IPR042197">
    <property type="entry name" value="Apaf_helical"/>
</dbReference>
<dbReference type="Gene3D" id="1.10.8.430">
    <property type="entry name" value="Helical domain of apoptotic protease-activating factors"/>
    <property type="match status" value="1"/>
</dbReference>
<feature type="domain" description="NB-ARC" evidence="1">
    <location>
        <begin position="2"/>
        <end position="53"/>
    </location>
</feature>
<dbReference type="InterPro" id="IPR002182">
    <property type="entry name" value="NB-ARC"/>
</dbReference>
<evidence type="ECO:0000313" key="2">
    <source>
        <dbReference type="EMBL" id="ERN19120.1"/>
    </source>
</evidence>
<name>U5DA96_AMBTC</name>
<dbReference type="SUPFAM" id="SSF52540">
    <property type="entry name" value="P-loop containing nucleoside triphosphate hydrolases"/>
    <property type="match status" value="1"/>
</dbReference>
<proteinExistence type="predicted"/>
<dbReference type="AlphaFoldDB" id="U5DA96"/>
<dbReference type="GO" id="GO:0043531">
    <property type="term" value="F:ADP binding"/>
    <property type="evidence" value="ECO:0007669"/>
    <property type="project" value="InterPro"/>
</dbReference>